<protein>
    <submittedName>
        <fullName evidence="4">Uncharacterized protein</fullName>
    </submittedName>
</protein>
<feature type="transmembrane region" description="Helical" evidence="2">
    <location>
        <begin position="79"/>
        <end position="102"/>
    </location>
</feature>
<keyword evidence="5" id="KW-1185">Reference proteome</keyword>
<keyword evidence="2" id="KW-1133">Transmembrane helix</keyword>
<evidence type="ECO:0000256" key="3">
    <source>
        <dbReference type="SAM" id="SignalP"/>
    </source>
</evidence>
<evidence type="ECO:0000256" key="2">
    <source>
        <dbReference type="SAM" id="Phobius"/>
    </source>
</evidence>
<evidence type="ECO:0000313" key="5">
    <source>
        <dbReference type="Proteomes" id="UP001456524"/>
    </source>
</evidence>
<comment type="caution">
    <text evidence="4">The sequence shown here is derived from an EMBL/GenBank/DDBJ whole genome shotgun (WGS) entry which is preliminary data.</text>
</comment>
<keyword evidence="2" id="KW-0472">Membrane</keyword>
<keyword evidence="3" id="KW-0732">Signal</keyword>
<reference evidence="4 5" key="1">
    <citation type="journal article" date="2022" name="G3 (Bethesda)">
        <title>Enemy or ally: a genomic approach to elucidate the lifestyle of Phyllosticta citrichinaensis.</title>
        <authorList>
            <person name="Buijs V.A."/>
            <person name="Groenewald J.Z."/>
            <person name="Haridas S."/>
            <person name="LaButti K.M."/>
            <person name="Lipzen A."/>
            <person name="Martin F.M."/>
            <person name="Barry K."/>
            <person name="Grigoriev I.V."/>
            <person name="Crous P.W."/>
            <person name="Seidl M.F."/>
        </authorList>
    </citation>
    <scope>NUCLEOTIDE SEQUENCE [LARGE SCALE GENOMIC DNA]</scope>
    <source>
        <strain evidence="4 5">CBS 129764</strain>
    </source>
</reference>
<gene>
    <name evidence="4" type="ORF">IWX90DRAFT_64610</name>
</gene>
<evidence type="ECO:0000313" key="4">
    <source>
        <dbReference type="EMBL" id="KAK8154745.1"/>
    </source>
</evidence>
<proteinExistence type="predicted"/>
<organism evidence="4 5">
    <name type="scientific">Phyllosticta citrichinensis</name>
    <dbReference type="NCBI Taxonomy" id="1130410"/>
    <lineage>
        <taxon>Eukaryota</taxon>
        <taxon>Fungi</taxon>
        <taxon>Dikarya</taxon>
        <taxon>Ascomycota</taxon>
        <taxon>Pezizomycotina</taxon>
        <taxon>Dothideomycetes</taxon>
        <taxon>Dothideomycetes incertae sedis</taxon>
        <taxon>Botryosphaeriales</taxon>
        <taxon>Phyllostictaceae</taxon>
        <taxon>Phyllosticta</taxon>
    </lineage>
</organism>
<feature type="chain" id="PRO_5047167967" evidence="3">
    <location>
        <begin position="25"/>
        <end position="103"/>
    </location>
</feature>
<name>A0ABR1XHD4_9PEZI</name>
<feature type="signal peptide" evidence="3">
    <location>
        <begin position="1"/>
        <end position="24"/>
    </location>
</feature>
<dbReference type="Proteomes" id="UP001456524">
    <property type="component" value="Unassembled WGS sequence"/>
</dbReference>
<accession>A0ABR1XHD4</accession>
<dbReference type="EMBL" id="JBBWUH010000011">
    <property type="protein sequence ID" value="KAK8154745.1"/>
    <property type="molecule type" value="Genomic_DNA"/>
</dbReference>
<keyword evidence="2" id="KW-0812">Transmembrane</keyword>
<evidence type="ECO:0000256" key="1">
    <source>
        <dbReference type="SAM" id="MobiDB-lite"/>
    </source>
</evidence>
<feature type="region of interest" description="Disordered" evidence="1">
    <location>
        <begin position="30"/>
        <end position="71"/>
    </location>
</feature>
<sequence length="103" mass="11461">MRARPWHLLNRLFLFVWPAEDTACLERVGASMQKQAPRRAGPATPQGRGEKSIMQNKHQHPSPQPQPVDLPGREARMDLWLVLCCLGFALAPMFAVAGACACR</sequence>